<proteinExistence type="predicted"/>
<keyword evidence="2" id="KW-1185">Reference proteome</keyword>
<comment type="caution">
    <text evidence="1">The sequence shown here is derived from an EMBL/GenBank/DDBJ whole genome shotgun (WGS) entry which is preliminary data.</text>
</comment>
<evidence type="ECO:0000313" key="1">
    <source>
        <dbReference type="EMBL" id="OMO64095.1"/>
    </source>
</evidence>
<organism evidence="1 2">
    <name type="scientific">Corchorus olitorius</name>
    <dbReference type="NCBI Taxonomy" id="93759"/>
    <lineage>
        <taxon>Eukaryota</taxon>
        <taxon>Viridiplantae</taxon>
        <taxon>Streptophyta</taxon>
        <taxon>Embryophyta</taxon>
        <taxon>Tracheophyta</taxon>
        <taxon>Spermatophyta</taxon>
        <taxon>Magnoliopsida</taxon>
        <taxon>eudicotyledons</taxon>
        <taxon>Gunneridae</taxon>
        <taxon>Pentapetalae</taxon>
        <taxon>rosids</taxon>
        <taxon>malvids</taxon>
        <taxon>Malvales</taxon>
        <taxon>Malvaceae</taxon>
        <taxon>Grewioideae</taxon>
        <taxon>Apeibeae</taxon>
        <taxon>Corchorus</taxon>
    </lineage>
</organism>
<dbReference type="EMBL" id="AWUE01021015">
    <property type="protein sequence ID" value="OMO64095.1"/>
    <property type="molecule type" value="Genomic_DNA"/>
</dbReference>
<accession>A0A1R3H157</accession>
<protein>
    <submittedName>
        <fullName evidence="1">Uncharacterized protein</fullName>
    </submittedName>
</protein>
<evidence type="ECO:0000313" key="2">
    <source>
        <dbReference type="Proteomes" id="UP000187203"/>
    </source>
</evidence>
<dbReference type="AlphaFoldDB" id="A0A1R3H157"/>
<sequence length="41" mass="4388">MACVGRLLSWHGLPFKLANMAVANSTKAMVNLSRCLGNALK</sequence>
<reference evidence="2" key="1">
    <citation type="submission" date="2013-09" db="EMBL/GenBank/DDBJ databases">
        <title>Corchorus olitorius genome sequencing.</title>
        <authorList>
            <person name="Alam M."/>
            <person name="Haque M.S."/>
            <person name="Islam M.S."/>
            <person name="Emdad E.M."/>
            <person name="Islam M.M."/>
            <person name="Ahmed B."/>
            <person name="Halim A."/>
            <person name="Hossen Q.M.M."/>
            <person name="Hossain M.Z."/>
            <person name="Ahmed R."/>
            <person name="Khan M.M."/>
            <person name="Islam R."/>
            <person name="Rashid M.M."/>
            <person name="Khan S.A."/>
            <person name="Rahman M.S."/>
            <person name="Alam M."/>
            <person name="Yahiya A.S."/>
            <person name="Khan M.S."/>
            <person name="Azam M.S."/>
            <person name="Haque T."/>
            <person name="Lashkar M.Z.H."/>
            <person name="Akhand A.I."/>
            <person name="Morshed G."/>
            <person name="Roy S."/>
            <person name="Uddin K.S."/>
            <person name="Rabeya T."/>
            <person name="Hossain A.S."/>
            <person name="Chowdhury A."/>
            <person name="Snigdha A.R."/>
            <person name="Mortoza M.S."/>
            <person name="Matin S.A."/>
            <person name="Hoque S.M.E."/>
            <person name="Islam M.K."/>
            <person name="Roy D.K."/>
            <person name="Haider R."/>
            <person name="Moosa M.M."/>
            <person name="Elias S.M."/>
            <person name="Hasan A.M."/>
            <person name="Jahan S."/>
            <person name="Shafiuddin M."/>
            <person name="Mahmood N."/>
            <person name="Shommy N.S."/>
        </authorList>
    </citation>
    <scope>NUCLEOTIDE SEQUENCE [LARGE SCALE GENOMIC DNA]</scope>
    <source>
        <strain evidence="2">cv. O-4</strain>
    </source>
</reference>
<gene>
    <name evidence="1" type="ORF">COLO4_32116</name>
</gene>
<name>A0A1R3H157_9ROSI</name>
<dbReference type="Proteomes" id="UP000187203">
    <property type="component" value="Unassembled WGS sequence"/>
</dbReference>